<evidence type="ECO:0000256" key="3">
    <source>
        <dbReference type="ARBA" id="ARBA00022692"/>
    </source>
</evidence>
<evidence type="ECO:0000313" key="7">
    <source>
        <dbReference type="EMBL" id="MCL7039205.1"/>
    </source>
</evidence>
<reference evidence="7" key="1">
    <citation type="submission" date="2022-03" db="EMBL/GenBank/DDBJ databases">
        <title>A functionally conserved STORR gene fusion in Papaver species that diverged 16.8 million years ago.</title>
        <authorList>
            <person name="Catania T."/>
        </authorList>
    </citation>
    <scope>NUCLEOTIDE SEQUENCE</scope>
    <source>
        <strain evidence="7">S-191538</strain>
    </source>
</reference>
<dbReference type="Pfam" id="PF01554">
    <property type="entry name" value="MatE"/>
    <property type="match status" value="2"/>
</dbReference>
<keyword evidence="8" id="KW-1185">Reference proteome</keyword>
<dbReference type="PANTHER" id="PTHR11206">
    <property type="entry name" value="MULTIDRUG RESISTANCE PROTEIN"/>
    <property type="match status" value="1"/>
</dbReference>
<keyword evidence="5 6" id="KW-0472">Membrane</keyword>
<feature type="transmembrane region" description="Helical" evidence="6">
    <location>
        <begin position="177"/>
        <end position="194"/>
    </location>
</feature>
<dbReference type="InterPro" id="IPR045069">
    <property type="entry name" value="MATE_euk"/>
</dbReference>
<evidence type="ECO:0000256" key="2">
    <source>
        <dbReference type="ARBA" id="ARBA00010199"/>
    </source>
</evidence>
<accession>A0AA41VDF4</accession>
<dbReference type="GO" id="GO:0016020">
    <property type="term" value="C:membrane"/>
    <property type="evidence" value="ECO:0007669"/>
    <property type="project" value="UniProtKB-SubCell"/>
</dbReference>
<feature type="transmembrane region" description="Helical" evidence="6">
    <location>
        <begin position="399"/>
        <end position="425"/>
    </location>
</feature>
<evidence type="ECO:0000256" key="4">
    <source>
        <dbReference type="ARBA" id="ARBA00022989"/>
    </source>
</evidence>
<comment type="subcellular location">
    <subcellularLocation>
        <location evidence="1">Membrane</location>
        <topology evidence="1">Multi-pass membrane protein</topology>
    </subcellularLocation>
</comment>
<evidence type="ECO:0000256" key="6">
    <source>
        <dbReference type="RuleBase" id="RU004914"/>
    </source>
</evidence>
<dbReference type="GO" id="GO:1990961">
    <property type="term" value="P:xenobiotic detoxification by transmembrane export across the plasma membrane"/>
    <property type="evidence" value="ECO:0007669"/>
    <property type="project" value="InterPro"/>
</dbReference>
<keyword evidence="4 6" id="KW-1133">Transmembrane helix</keyword>
<feature type="transmembrane region" description="Helical" evidence="6">
    <location>
        <begin position="355"/>
        <end position="379"/>
    </location>
</feature>
<dbReference type="Proteomes" id="UP001177140">
    <property type="component" value="Unassembled WGS sequence"/>
</dbReference>
<feature type="transmembrane region" description="Helical" evidence="6">
    <location>
        <begin position="58"/>
        <end position="83"/>
    </location>
</feature>
<comment type="similarity">
    <text evidence="2 6">Belongs to the multi antimicrobial extrusion (MATE) (TC 2.A.66.1) family.</text>
</comment>
<proteinExistence type="inferred from homology"/>
<keyword evidence="3 6" id="KW-0812">Transmembrane</keyword>
<comment type="caution">
    <text evidence="7">The sequence shown here is derived from an EMBL/GenBank/DDBJ whole genome shotgun (WGS) entry which is preliminary data.</text>
</comment>
<protein>
    <recommendedName>
        <fullName evidence="6">Protein DETOXIFICATION</fullName>
    </recommendedName>
    <alternativeName>
        <fullName evidence="6">Multidrug and toxic compound extrusion protein</fullName>
    </alternativeName>
</protein>
<dbReference type="InterPro" id="IPR002528">
    <property type="entry name" value="MATE_fam"/>
</dbReference>
<evidence type="ECO:0000256" key="5">
    <source>
        <dbReference type="ARBA" id="ARBA00023136"/>
    </source>
</evidence>
<dbReference type="CDD" id="cd13132">
    <property type="entry name" value="MATE_eukaryotic"/>
    <property type="match status" value="1"/>
</dbReference>
<evidence type="ECO:0000313" key="8">
    <source>
        <dbReference type="Proteomes" id="UP001177140"/>
    </source>
</evidence>
<feature type="transmembrane region" description="Helical" evidence="6">
    <location>
        <begin position="206"/>
        <end position="226"/>
    </location>
</feature>
<feature type="transmembrane region" description="Helical" evidence="6">
    <location>
        <begin position="462"/>
        <end position="483"/>
    </location>
</feature>
<evidence type="ECO:0000256" key="1">
    <source>
        <dbReference type="ARBA" id="ARBA00004141"/>
    </source>
</evidence>
<gene>
    <name evidence="7" type="ORF">MKW94_027555</name>
</gene>
<dbReference type="EMBL" id="JAJJMA010198823">
    <property type="protein sequence ID" value="MCL7039205.1"/>
    <property type="molecule type" value="Genomic_DNA"/>
</dbReference>
<feature type="transmembrane region" description="Helical" evidence="6">
    <location>
        <begin position="95"/>
        <end position="119"/>
    </location>
</feature>
<feature type="transmembrane region" description="Helical" evidence="6">
    <location>
        <begin position="232"/>
        <end position="257"/>
    </location>
</feature>
<name>A0AA41VDF4_PAPNU</name>
<feature type="transmembrane region" description="Helical" evidence="6">
    <location>
        <begin position="495"/>
        <end position="515"/>
    </location>
</feature>
<dbReference type="AlphaFoldDB" id="A0AA41VDF4"/>
<sequence>MQRNEGEVEINVPLLLEQESSSLPVTYLQPKPVNDYSNQNQNEEDGLGKRVWIESRKLWHIAGPAMFSRVTSYTTVIISQVFAGRLGELQLASFSIAYTVFIGISFGILLGMASALETLCGQAYGAKKYQLMGIYMQRLWIVLFLTAVVILPIYIYTTPILKLIGQPDDLSEQTGLVTFWLIPTHFALPFYFGLQRFLQSQLKMAVTAWASFACLVFHVFVTWFFVYRLDFGIVGIAVTLNLSWWVLTLGLLGYVIFGGCPNTWTGLSTQAFSGLWEFFKLSAASGVMLCLETWYYRILVLMTAKLNNAKIAVDALSVCMSINTWEFKIPLSFFTATGVRVSNELGAGNGKGAKFASIVSATTSLVIGLLFCSAIMIFHEKIATVFTSSDAVLKAVDNLVVLLGMTVLLNSIQPVLSGVAVGSGWQASVAYINIGSYYIVGLPLGVVLGLVFHLGISGIWSGMIAGTAVQTLILIVLTIRCDWDMQVRIEHKKHSILFIFHIYRLSVTCLFHIWFLKAEEASSNMEKLANKYPDLLHMASSASLDTPL</sequence>
<organism evidence="7 8">
    <name type="scientific">Papaver nudicaule</name>
    <name type="common">Iceland poppy</name>
    <dbReference type="NCBI Taxonomy" id="74823"/>
    <lineage>
        <taxon>Eukaryota</taxon>
        <taxon>Viridiplantae</taxon>
        <taxon>Streptophyta</taxon>
        <taxon>Embryophyta</taxon>
        <taxon>Tracheophyta</taxon>
        <taxon>Spermatophyta</taxon>
        <taxon>Magnoliopsida</taxon>
        <taxon>Ranunculales</taxon>
        <taxon>Papaveraceae</taxon>
        <taxon>Papaveroideae</taxon>
        <taxon>Papaver</taxon>
    </lineage>
</organism>
<feature type="transmembrane region" description="Helical" evidence="6">
    <location>
        <begin position="437"/>
        <end position="456"/>
    </location>
</feature>
<dbReference type="GO" id="GO:0015297">
    <property type="term" value="F:antiporter activity"/>
    <property type="evidence" value="ECO:0007669"/>
    <property type="project" value="InterPro"/>
</dbReference>
<feature type="transmembrane region" description="Helical" evidence="6">
    <location>
        <begin position="139"/>
        <end position="157"/>
    </location>
</feature>
<dbReference type="NCBIfam" id="TIGR00797">
    <property type="entry name" value="matE"/>
    <property type="match status" value="1"/>
</dbReference>
<dbReference type="GO" id="GO:0042910">
    <property type="term" value="F:xenobiotic transmembrane transporter activity"/>
    <property type="evidence" value="ECO:0007669"/>
    <property type="project" value="InterPro"/>
</dbReference>